<accession>A0A2S6N7R2</accession>
<evidence type="ECO:0008006" key="4">
    <source>
        <dbReference type="Google" id="ProtNLM"/>
    </source>
</evidence>
<evidence type="ECO:0000313" key="2">
    <source>
        <dbReference type="EMBL" id="PPQ30650.1"/>
    </source>
</evidence>
<proteinExistence type="predicted"/>
<evidence type="ECO:0000256" key="1">
    <source>
        <dbReference type="SAM" id="Phobius"/>
    </source>
</evidence>
<dbReference type="EMBL" id="NHRY01000206">
    <property type="protein sequence ID" value="PPQ30650.1"/>
    <property type="molecule type" value="Genomic_DNA"/>
</dbReference>
<reference evidence="2 3" key="1">
    <citation type="journal article" date="2018" name="Arch. Microbiol.">
        <title>New insights into the metabolic potential of the phototrophic purple bacterium Rhodopila globiformis DSM 161(T) from its draft genome sequence and evidence for a vanadium-dependent nitrogenase.</title>
        <authorList>
            <person name="Imhoff J.F."/>
            <person name="Rahn T."/>
            <person name="Kunzel S."/>
            <person name="Neulinger S.C."/>
        </authorList>
    </citation>
    <scope>NUCLEOTIDE SEQUENCE [LARGE SCALE GENOMIC DNA]</scope>
    <source>
        <strain evidence="2 3">DSM 161</strain>
    </source>
</reference>
<keyword evidence="1" id="KW-0472">Membrane</keyword>
<feature type="transmembrane region" description="Helical" evidence="1">
    <location>
        <begin position="71"/>
        <end position="93"/>
    </location>
</feature>
<dbReference type="Pfam" id="PF09955">
    <property type="entry name" value="DUF2189"/>
    <property type="match status" value="1"/>
</dbReference>
<name>A0A2S6N7R2_RHOGL</name>
<feature type="transmembrane region" description="Helical" evidence="1">
    <location>
        <begin position="168"/>
        <end position="192"/>
    </location>
</feature>
<sequence length="263" mass="27513">MAQTDAAAPYPGRPFADRAAQVAATAPFAWLAAGARDFRAAFGTSLGYGMIFVLAGIVLTVALLIANLVYLFVPLATGFMLIGPAATLGLYAISRDLETGRQPSLRHALQAFRANPGPMLYVGAALLGIFMVWLRMAQLTYALAFQDTIGLDAHSLLYTTLFTGEGRAFLAITMVMGGVMAALVFAGTAFALPMLLDRPVGMAEAVATSWTAVGANLPAMVVWAALLVALTVLGMAVGLVGLAVTLPLAGHATWHAYRAVIRL</sequence>
<dbReference type="RefSeq" id="WP_104520342.1">
    <property type="nucleotide sequence ID" value="NZ_NHRY01000206.1"/>
</dbReference>
<protein>
    <recommendedName>
        <fullName evidence="4">DUF2189 domain-containing protein</fullName>
    </recommendedName>
</protein>
<dbReference type="AlphaFoldDB" id="A0A2S6N7R2"/>
<dbReference type="Proteomes" id="UP000239724">
    <property type="component" value="Unassembled WGS sequence"/>
</dbReference>
<feature type="transmembrane region" description="Helical" evidence="1">
    <location>
        <begin position="220"/>
        <end position="249"/>
    </location>
</feature>
<organism evidence="2 3">
    <name type="scientific">Rhodopila globiformis</name>
    <name type="common">Rhodopseudomonas globiformis</name>
    <dbReference type="NCBI Taxonomy" id="1071"/>
    <lineage>
        <taxon>Bacteria</taxon>
        <taxon>Pseudomonadati</taxon>
        <taxon>Pseudomonadota</taxon>
        <taxon>Alphaproteobacteria</taxon>
        <taxon>Acetobacterales</taxon>
        <taxon>Acetobacteraceae</taxon>
        <taxon>Rhodopila</taxon>
    </lineage>
</organism>
<feature type="transmembrane region" description="Helical" evidence="1">
    <location>
        <begin position="46"/>
        <end position="65"/>
    </location>
</feature>
<keyword evidence="3" id="KW-1185">Reference proteome</keyword>
<dbReference type="InterPro" id="IPR018692">
    <property type="entry name" value="DUF2189"/>
</dbReference>
<gene>
    <name evidence="2" type="ORF">CCS01_18710</name>
</gene>
<evidence type="ECO:0000313" key="3">
    <source>
        <dbReference type="Proteomes" id="UP000239724"/>
    </source>
</evidence>
<keyword evidence="1" id="KW-1133">Transmembrane helix</keyword>
<keyword evidence="1" id="KW-0812">Transmembrane</keyword>
<feature type="transmembrane region" description="Helical" evidence="1">
    <location>
        <begin position="114"/>
        <end position="134"/>
    </location>
</feature>
<comment type="caution">
    <text evidence="2">The sequence shown here is derived from an EMBL/GenBank/DDBJ whole genome shotgun (WGS) entry which is preliminary data.</text>
</comment>